<dbReference type="Pfam" id="PF01593">
    <property type="entry name" value="Amino_oxidase"/>
    <property type="match status" value="1"/>
</dbReference>
<organism evidence="13 14">
    <name type="scientific">Apophysomyces ossiformis</name>
    <dbReference type="NCBI Taxonomy" id="679940"/>
    <lineage>
        <taxon>Eukaryota</taxon>
        <taxon>Fungi</taxon>
        <taxon>Fungi incertae sedis</taxon>
        <taxon>Mucoromycota</taxon>
        <taxon>Mucoromycotina</taxon>
        <taxon>Mucoromycetes</taxon>
        <taxon>Mucorales</taxon>
        <taxon>Mucorineae</taxon>
        <taxon>Mucoraceae</taxon>
        <taxon>Apophysomyces</taxon>
    </lineage>
</organism>
<protein>
    <recommendedName>
        <fullName evidence="4 11">Protoporphyrinogen oxidase</fullName>
        <ecNumber evidence="4 11">1.3.3.4</ecNumber>
    </recommendedName>
</protein>
<evidence type="ECO:0000259" key="12">
    <source>
        <dbReference type="Pfam" id="PF01593"/>
    </source>
</evidence>
<dbReference type="GO" id="GO:0006782">
    <property type="term" value="P:protoporphyrinogen IX biosynthetic process"/>
    <property type="evidence" value="ECO:0007669"/>
    <property type="project" value="UniProtKB-UniRule"/>
</dbReference>
<dbReference type="AlphaFoldDB" id="A0A8H7EUR9"/>
<comment type="cofactor">
    <cofactor evidence="11">
        <name>FAD</name>
        <dbReference type="ChEBI" id="CHEBI:57692"/>
    </cofactor>
    <text evidence="11">Binds 1 FAD per subunit.</text>
</comment>
<dbReference type="InterPro" id="IPR050464">
    <property type="entry name" value="Zeta_carotene_desat/Oxidored"/>
</dbReference>
<dbReference type="InterPro" id="IPR036188">
    <property type="entry name" value="FAD/NAD-bd_sf"/>
</dbReference>
<evidence type="ECO:0000256" key="10">
    <source>
        <dbReference type="ARBA" id="ARBA00047554"/>
    </source>
</evidence>
<dbReference type="SUPFAM" id="SSF51905">
    <property type="entry name" value="FAD/NAD(P)-binding domain"/>
    <property type="match status" value="1"/>
</dbReference>
<dbReference type="InterPro" id="IPR002937">
    <property type="entry name" value="Amino_oxidase"/>
</dbReference>
<evidence type="ECO:0000256" key="5">
    <source>
        <dbReference type="ARBA" id="ARBA00022630"/>
    </source>
</evidence>
<dbReference type="NCBIfam" id="TIGR00562">
    <property type="entry name" value="proto_IX_ox"/>
    <property type="match status" value="1"/>
</dbReference>
<comment type="caution">
    <text evidence="13">The sequence shown here is derived from an EMBL/GenBank/DDBJ whole genome shotgun (WGS) entry which is preliminary data.</text>
</comment>
<dbReference type="UniPathway" id="UPA00251">
    <property type="reaction ID" value="UER00324"/>
</dbReference>
<dbReference type="EMBL" id="JABAYA010000032">
    <property type="protein sequence ID" value="KAF7728740.1"/>
    <property type="molecule type" value="Genomic_DNA"/>
</dbReference>
<sequence length="551" mass="60376">MSTVAILGGGISGLSAAYYLARLAPPTTKVVLVEGSNRVGGWIRSQRVGRGTYLSPGEALHDQQNGILLESGPRSLRPQGANGALLLEMVRDLRLTNSLLTVPKSAASAKNRYIYYADKINKLPSSLVSLLFNKPPVLRSVLLAGLREPFVPSKFRDKSDNDIDDESLYCFMKRRFNEHTALNLMGAVTHGIYAGDVKQLSVKSTMRILYENERVYGSVIKGFIKGNKVESFRERGMAARARQEEPEWFGEMEDMSVIGFQEGTQMLPDQLRVWLENRPNVDIITGETVDQLELVDNRECKIKTTSSEIHAEHVICTLPAKALDKLTDLPHLAHNPSVDVAVVNLTYDPNEVKLKYDGFGFLTPHPDSSCKLPVPGTLGVVFDSNAMPGQDKEPLVKLTAMIGGHMWSHAFGQVPIEQLDPNDALNYAKKAVKAYLGVDVPSQHAMVNLQAKCIPQYLVGHEQRLSALSAAMKARCGHLLSVTGASYLGVSVPDCIKNSRALVEELLVSGALGSREKIVTGLGRAEQDDDPAKVRDSARISKSHVNILMRA</sequence>
<dbReference type="PANTHER" id="PTHR42923">
    <property type="entry name" value="PROTOPORPHYRINOGEN OXIDASE"/>
    <property type="match status" value="1"/>
</dbReference>
<keyword evidence="9 11" id="KW-0627">Porphyrin biosynthesis</keyword>
<evidence type="ECO:0000256" key="4">
    <source>
        <dbReference type="ARBA" id="ARBA00012867"/>
    </source>
</evidence>
<keyword evidence="5 11" id="KW-0285">Flavoprotein</keyword>
<keyword evidence="8 11" id="KW-0350">Heme biosynthesis</keyword>
<comment type="catalytic activity">
    <reaction evidence="10 11">
        <text>protoporphyrinogen IX + 3 O2 = protoporphyrin IX + 3 H2O2</text>
        <dbReference type="Rhea" id="RHEA:25576"/>
        <dbReference type="ChEBI" id="CHEBI:15379"/>
        <dbReference type="ChEBI" id="CHEBI:16240"/>
        <dbReference type="ChEBI" id="CHEBI:57306"/>
        <dbReference type="ChEBI" id="CHEBI:57307"/>
        <dbReference type="EC" id="1.3.3.4"/>
    </reaction>
</comment>
<evidence type="ECO:0000256" key="11">
    <source>
        <dbReference type="RuleBase" id="RU367069"/>
    </source>
</evidence>
<dbReference type="GO" id="GO:0004729">
    <property type="term" value="F:oxygen-dependent protoporphyrinogen oxidase activity"/>
    <property type="evidence" value="ECO:0007669"/>
    <property type="project" value="UniProtKB-UniRule"/>
</dbReference>
<feature type="domain" description="Amine oxidase" evidence="12">
    <location>
        <begin position="11"/>
        <end position="498"/>
    </location>
</feature>
<dbReference type="Proteomes" id="UP000605846">
    <property type="component" value="Unassembled WGS sequence"/>
</dbReference>
<evidence type="ECO:0000313" key="13">
    <source>
        <dbReference type="EMBL" id="KAF7728740.1"/>
    </source>
</evidence>
<keyword evidence="14" id="KW-1185">Reference proteome</keyword>
<evidence type="ECO:0000256" key="2">
    <source>
        <dbReference type="ARBA" id="ARBA00005073"/>
    </source>
</evidence>
<comment type="function">
    <text evidence="1 11">Catalyzes the 6-electron oxidation of protoporphyrinogen-IX to form protoporphyrin-IX.</text>
</comment>
<evidence type="ECO:0000256" key="9">
    <source>
        <dbReference type="ARBA" id="ARBA00023244"/>
    </source>
</evidence>
<dbReference type="GO" id="GO:0005743">
    <property type="term" value="C:mitochondrial inner membrane"/>
    <property type="evidence" value="ECO:0007669"/>
    <property type="project" value="UniProtKB-SubCell"/>
</dbReference>
<dbReference type="OrthoDB" id="438553at2759"/>
<evidence type="ECO:0000256" key="8">
    <source>
        <dbReference type="ARBA" id="ARBA00023133"/>
    </source>
</evidence>
<reference evidence="13" key="1">
    <citation type="submission" date="2020-01" db="EMBL/GenBank/DDBJ databases">
        <title>Genome Sequencing of Three Apophysomyces-Like Fungal Strains Confirms a Novel Fungal Genus in the Mucoromycota with divergent Burkholderia-like Endosymbiotic Bacteria.</title>
        <authorList>
            <person name="Stajich J.E."/>
            <person name="Macias A.M."/>
            <person name="Carter-House D."/>
            <person name="Lovett B."/>
            <person name="Kasson L.R."/>
            <person name="Berry K."/>
            <person name="Grigoriev I."/>
            <person name="Chang Y."/>
            <person name="Spatafora J."/>
            <person name="Kasson M.T."/>
        </authorList>
    </citation>
    <scope>NUCLEOTIDE SEQUENCE</scope>
    <source>
        <strain evidence="13">NRRL A-21654</strain>
    </source>
</reference>
<proteinExistence type="inferred from homology"/>
<gene>
    <name evidence="13" type="ORF">EC973_005578</name>
</gene>
<evidence type="ECO:0000256" key="3">
    <source>
        <dbReference type="ARBA" id="ARBA00010551"/>
    </source>
</evidence>
<comment type="subcellular location">
    <subcellularLocation>
        <location evidence="11">Mitochondrion inner membrane</location>
    </subcellularLocation>
</comment>
<dbReference type="SUPFAM" id="SSF54373">
    <property type="entry name" value="FAD-linked reductases, C-terminal domain"/>
    <property type="match status" value="1"/>
</dbReference>
<evidence type="ECO:0000256" key="6">
    <source>
        <dbReference type="ARBA" id="ARBA00022827"/>
    </source>
</evidence>
<accession>A0A8H7EUR9</accession>
<comment type="similarity">
    <text evidence="3 11">Belongs to the protoporphyrinogen/coproporphyrinogen oxidase family. Protoporphyrinogen oxidase subfamily.</text>
</comment>
<dbReference type="PANTHER" id="PTHR42923:SF3">
    <property type="entry name" value="PROTOPORPHYRINOGEN OXIDASE"/>
    <property type="match status" value="1"/>
</dbReference>
<dbReference type="Gene3D" id="3.50.50.60">
    <property type="entry name" value="FAD/NAD(P)-binding domain"/>
    <property type="match status" value="1"/>
</dbReference>
<keyword evidence="7 11" id="KW-0560">Oxidoreductase</keyword>
<dbReference type="EC" id="1.3.3.4" evidence="4 11"/>
<evidence type="ECO:0000313" key="14">
    <source>
        <dbReference type="Proteomes" id="UP000605846"/>
    </source>
</evidence>
<keyword evidence="6 11" id="KW-0274">FAD</keyword>
<dbReference type="InterPro" id="IPR004572">
    <property type="entry name" value="Protoporphyrinogen_oxidase"/>
</dbReference>
<evidence type="ECO:0000256" key="7">
    <source>
        <dbReference type="ARBA" id="ARBA00023002"/>
    </source>
</evidence>
<comment type="pathway">
    <text evidence="2 11">Porphyrin-containing compound metabolism; protoporphyrin-IX biosynthesis; protoporphyrin-IX from protoporphyrinogen-IX: step 1/1.</text>
</comment>
<name>A0A8H7EUR9_9FUNG</name>
<evidence type="ECO:0000256" key="1">
    <source>
        <dbReference type="ARBA" id="ARBA00002600"/>
    </source>
</evidence>